<dbReference type="AlphaFoldDB" id="A0A2H3E383"/>
<dbReference type="EMBL" id="KZ293648">
    <property type="protein sequence ID" value="PBK98162.1"/>
    <property type="molecule type" value="Genomic_DNA"/>
</dbReference>
<keyword evidence="2" id="KW-1185">Reference proteome</keyword>
<gene>
    <name evidence="1" type="ORF">ARMGADRAFT_1026257</name>
</gene>
<name>A0A2H3E383_ARMGA</name>
<dbReference type="InParanoid" id="A0A2H3E383"/>
<dbReference type="OrthoDB" id="3062980at2759"/>
<organism evidence="1 2">
    <name type="scientific">Armillaria gallica</name>
    <name type="common">Bulbous honey fungus</name>
    <name type="synonym">Armillaria bulbosa</name>
    <dbReference type="NCBI Taxonomy" id="47427"/>
    <lineage>
        <taxon>Eukaryota</taxon>
        <taxon>Fungi</taxon>
        <taxon>Dikarya</taxon>
        <taxon>Basidiomycota</taxon>
        <taxon>Agaricomycotina</taxon>
        <taxon>Agaricomycetes</taxon>
        <taxon>Agaricomycetidae</taxon>
        <taxon>Agaricales</taxon>
        <taxon>Marasmiineae</taxon>
        <taxon>Physalacriaceae</taxon>
        <taxon>Armillaria</taxon>
    </lineage>
</organism>
<protein>
    <submittedName>
        <fullName evidence="1">Uncharacterized protein</fullName>
    </submittedName>
</protein>
<evidence type="ECO:0000313" key="2">
    <source>
        <dbReference type="Proteomes" id="UP000217790"/>
    </source>
</evidence>
<reference evidence="2" key="1">
    <citation type="journal article" date="2017" name="Nat. Ecol. Evol.">
        <title>Genome expansion and lineage-specific genetic innovations in the forest pathogenic fungi Armillaria.</title>
        <authorList>
            <person name="Sipos G."/>
            <person name="Prasanna A.N."/>
            <person name="Walter M.C."/>
            <person name="O'Connor E."/>
            <person name="Balint B."/>
            <person name="Krizsan K."/>
            <person name="Kiss B."/>
            <person name="Hess J."/>
            <person name="Varga T."/>
            <person name="Slot J."/>
            <person name="Riley R."/>
            <person name="Boka B."/>
            <person name="Rigling D."/>
            <person name="Barry K."/>
            <person name="Lee J."/>
            <person name="Mihaltcheva S."/>
            <person name="LaButti K."/>
            <person name="Lipzen A."/>
            <person name="Waldron R."/>
            <person name="Moloney N.M."/>
            <person name="Sperisen C."/>
            <person name="Kredics L."/>
            <person name="Vagvoelgyi C."/>
            <person name="Patrignani A."/>
            <person name="Fitzpatrick D."/>
            <person name="Nagy I."/>
            <person name="Doyle S."/>
            <person name="Anderson J.B."/>
            <person name="Grigoriev I.V."/>
            <person name="Gueldener U."/>
            <person name="Muensterkoetter M."/>
            <person name="Nagy L.G."/>
        </authorList>
    </citation>
    <scope>NUCLEOTIDE SEQUENCE [LARGE SCALE GENOMIC DNA]</scope>
    <source>
        <strain evidence="2">Ar21-2</strain>
    </source>
</reference>
<evidence type="ECO:0000313" key="1">
    <source>
        <dbReference type="EMBL" id="PBK98162.1"/>
    </source>
</evidence>
<sequence>MGVAPGLDRDLPMNSKDVTILFTDGRLKGTSGRVYHIKVTPFKGCEACKPGEWRANANDLLFLGGPFRLLTPLHDEPTYWDDIVNGDIVRLDLVVVPGNSLLKIKLEDFQSTVDLLKLAADLKHLLSVSSGMKWKAEDDDAANTITHEGRFSFLFLAVLYLMFTTVISSSSPGGVFPLEKAREKAKQNMRKRSQVKEDTDKAVIDWLRSELPPQVGFRSFKASHHSNNLQNPEIVAHWNFAAEFCGMFYNQKCPVNDCIVTYNHIGKALGYGETWLCEARKAPSWIEKYGEDGEKESEEVVNKLKREGSAKSDGHVKLFRFLKEYDMMQS</sequence>
<dbReference type="Proteomes" id="UP000217790">
    <property type="component" value="Unassembled WGS sequence"/>
</dbReference>
<accession>A0A2H3E383</accession>
<proteinExistence type="predicted"/>